<dbReference type="Gene3D" id="2.130.10.10">
    <property type="entry name" value="YVTN repeat-like/Quinoprotein amine dehydrogenase"/>
    <property type="match status" value="6"/>
</dbReference>
<evidence type="ECO:0000256" key="1">
    <source>
        <dbReference type="ARBA" id="ARBA00022531"/>
    </source>
</evidence>
<dbReference type="Pfam" id="PF14870">
    <property type="entry name" value="PSII_BNR"/>
    <property type="match status" value="7"/>
</dbReference>
<feature type="chain" id="PRO_5028833712" description="Photosynthesis system II assembly factor Ycf48/Hcf136-like domain-containing protein" evidence="3">
    <location>
        <begin position="23"/>
        <end position="1461"/>
    </location>
</feature>
<sequence>MKNFISTLCILLLTFGIQNAQAQFTISGPETICTGTPATLSAANCGGTLKWSTGETTASITVSPAVTTTYYVTCTVGSSTATASLSPIVVPGLQLSSDVGTCLSDRATLSVPGVPIGSNLRWEKDGVPIPGAGSNTYTATQPGTYTVKSDIPTAAWTWQNPLPDGENFNDIYFATDLLGMAVGDYGKIMRTTDGGQTWSRVVYADKFDLTSVHFTGPLTGWITGRENVVLKTWDGGLTWSRIYLNSNYQNLSKVYFVDADHGWILDRSIGAILKTTNGGYTWDVTSTFSNTYIQDFYFADVSNGWLTIGNEVKKTTDGGSSWNTVLTASEYGQFYKVFFTNASVGWAVGRRGLHKTTDGGSTWTDHSGAVPFGIEFTDVHFADENNGIVVSGQGIYRTTDGGNSWNLTDSPSINAQAVFMRSAQKAWVAGWQGRLLTGNEGTSPYHWTISLGQGLGTGFGVYRAGLDFVNKDAGWAINSEEFLMKTTDGGKVWINTTLKDVYDVDFVDANIGYATAKGQAPFPASIYKSTDGGRTWTTVYNFPADYSPQVQFVNSSVGWAINFSQDIYRTTDGGASWTISPVGFNVTHMFFTDANNGWVAGYNGKLSKTTDGGLNWTSVNAGINMIGHIYFKNSLEGWITGTPTRKTTDGGVTWTDHYVNGNRLNFTDLDFADANTGLALAYNPNNNGGLTSYRTYDGGATWLQVTIPSRTQFGKIKLADASNGWIVSGQGTIMHYAAHTPTCSASIVLQQSTPAPLVTASTHNALCEGESITLTAGGCPGGGTLSWSDGSTGSTITVTPYSSTTYTAFCDIGNGCKGATYTGVAVIPKIRLDTASTAPCNRPVLTATNFWQGIDLRWRKDGTVVPDQFGQRLSAATPGSYTAEPGVAGAWSSQIGRFTNDYLNDITFANPTIGYTVGFSGVILKTSDGGTSWKTLPSGVTTDFSRVVTASPQVVWAFGTYGGLVKTNDGGNTWIEQDLGNISNFIDLSFANENVGWALSSAGAIYYTPNGGKNWIFQTGDASQSYRAIHAVDASTAFAVTYSKISKTRDGGTSWITVDSPDNRPLSDVYFTDANHGWAVGSNSVIIHTADGGITWLVQNPAPSPLGYWYFAQVQFVDNMNGWIKDFNNYILATSDGGQTWKVMPGLNNYSPSLAQRFFMKTHTEGFIVGYQSLLAQTMDGAVTFQKVGNALQNKILNRIQFVNNDTGFAVGADGHLLKTETGGKNWQISTIPHTGSWSVTDAFFADAAHGWIIDISGIMYRTSDGGSTWTQSQLTNSSSYLVGLYFINSTTGWVVGSNGKILKTTDGGINWTLQTSNTTKYLTNVFFLNTNQGWAMGNQGAFLVTTDGGTTWTPRDIGYSNSNLPLRSILFTSPSNGWLIVSPHNLLHTTDGGLSWQEVYPDREFRYSVTYKVQFVNESTGFLLRDRFVYVTKDGGVPGKKPISTTITSICLSQTPPTAG</sequence>
<dbReference type="InterPro" id="IPR028203">
    <property type="entry name" value="PSII_CF48-like_dom"/>
</dbReference>
<dbReference type="Proteomes" id="UP000479293">
    <property type="component" value="Unassembled WGS sequence"/>
</dbReference>
<proteinExistence type="predicted"/>
<accession>A0A7C9FD62</accession>
<feature type="signal peptide" evidence="3">
    <location>
        <begin position="1"/>
        <end position="22"/>
    </location>
</feature>
<comment type="caution">
    <text evidence="5">The sequence shown here is derived from an EMBL/GenBank/DDBJ whole genome shotgun (WGS) entry which is preliminary data.</text>
</comment>
<keyword evidence="2" id="KW-0604">Photosystem II</keyword>
<evidence type="ECO:0000313" key="5">
    <source>
        <dbReference type="EMBL" id="MPR34330.1"/>
    </source>
</evidence>
<evidence type="ECO:0000256" key="3">
    <source>
        <dbReference type="SAM" id="SignalP"/>
    </source>
</evidence>
<dbReference type="GO" id="GO:0015979">
    <property type="term" value="P:photosynthesis"/>
    <property type="evidence" value="ECO:0007669"/>
    <property type="project" value="UniProtKB-KW"/>
</dbReference>
<keyword evidence="6" id="KW-1185">Reference proteome</keyword>
<evidence type="ECO:0000259" key="4">
    <source>
        <dbReference type="Pfam" id="PF14870"/>
    </source>
</evidence>
<protein>
    <recommendedName>
        <fullName evidence="4">Photosynthesis system II assembly factor Ycf48/Hcf136-like domain-containing protein</fullName>
    </recommendedName>
</protein>
<dbReference type="EMBL" id="WHLY01000002">
    <property type="protein sequence ID" value="MPR34330.1"/>
    <property type="molecule type" value="Genomic_DNA"/>
</dbReference>
<feature type="domain" description="Photosynthesis system II assembly factor Ycf48/Hcf136-like" evidence="4">
    <location>
        <begin position="899"/>
        <end position="1034"/>
    </location>
</feature>
<dbReference type="InterPro" id="IPR015943">
    <property type="entry name" value="WD40/YVTN_repeat-like_dom_sf"/>
</dbReference>
<feature type="domain" description="Photosynthesis system II assembly factor Ycf48/Hcf136-like" evidence="4">
    <location>
        <begin position="585"/>
        <end position="656"/>
    </location>
</feature>
<gene>
    <name evidence="5" type="ORF">GBK04_13430</name>
</gene>
<feature type="domain" description="Photosynthesis system II assembly factor Ycf48/Hcf136-like" evidence="4">
    <location>
        <begin position="1312"/>
        <end position="1438"/>
    </location>
</feature>
<dbReference type="PANTHER" id="PTHR47199">
    <property type="entry name" value="PHOTOSYSTEM II STABILITY/ASSEMBLY FACTOR HCF136, CHLOROPLASTIC"/>
    <property type="match status" value="1"/>
</dbReference>
<organism evidence="5 6">
    <name type="scientific">Salmonirosea aquatica</name>
    <dbReference type="NCBI Taxonomy" id="2654236"/>
    <lineage>
        <taxon>Bacteria</taxon>
        <taxon>Pseudomonadati</taxon>
        <taxon>Bacteroidota</taxon>
        <taxon>Cytophagia</taxon>
        <taxon>Cytophagales</taxon>
        <taxon>Spirosomataceae</taxon>
        <taxon>Salmonirosea</taxon>
    </lineage>
</organism>
<dbReference type="SUPFAM" id="SSF110296">
    <property type="entry name" value="Oligoxyloglucan reducing end-specific cellobiohydrolase"/>
    <property type="match status" value="6"/>
</dbReference>
<feature type="domain" description="Photosynthesis system II assembly factor Ycf48/Hcf136-like" evidence="4">
    <location>
        <begin position="466"/>
        <end position="578"/>
    </location>
</feature>
<dbReference type="PANTHER" id="PTHR47199:SF2">
    <property type="entry name" value="PHOTOSYSTEM II STABILITY_ASSEMBLY FACTOR HCF136, CHLOROPLASTIC"/>
    <property type="match status" value="1"/>
</dbReference>
<dbReference type="CDD" id="cd15482">
    <property type="entry name" value="Sialidase_non-viral"/>
    <property type="match status" value="1"/>
</dbReference>
<evidence type="ECO:0000313" key="6">
    <source>
        <dbReference type="Proteomes" id="UP000479293"/>
    </source>
</evidence>
<keyword evidence="3" id="KW-0732">Signal</keyword>
<name>A0A7C9FD62_9BACT</name>
<feature type="domain" description="Photosynthesis system II assembly factor Ycf48/Hcf136-like" evidence="4">
    <location>
        <begin position="1053"/>
        <end position="1145"/>
    </location>
</feature>
<feature type="domain" description="Photosynthesis system II assembly factor Ycf48/Hcf136-like" evidence="4">
    <location>
        <begin position="160"/>
        <end position="246"/>
    </location>
</feature>
<dbReference type="RefSeq" id="WP_152760451.1">
    <property type="nucleotide sequence ID" value="NZ_WHLY01000002.1"/>
</dbReference>
<evidence type="ECO:0000256" key="2">
    <source>
        <dbReference type="ARBA" id="ARBA00023276"/>
    </source>
</evidence>
<reference evidence="5 6" key="1">
    <citation type="submission" date="2019-10" db="EMBL/GenBank/DDBJ databases">
        <title>Draft Genome Sequence of Cytophagaceae sp. SJW1-29.</title>
        <authorList>
            <person name="Choi A."/>
        </authorList>
    </citation>
    <scope>NUCLEOTIDE SEQUENCE [LARGE SCALE GENOMIC DNA]</scope>
    <source>
        <strain evidence="5 6">SJW1-29</strain>
    </source>
</reference>
<keyword evidence="1" id="KW-0602">Photosynthesis</keyword>
<dbReference type="GO" id="GO:0009523">
    <property type="term" value="C:photosystem II"/>
    <property type="evidence" value="ECO:0007669"/>
    <property type="project" value="UniProtKB-KW"/>
</dbReference>
<feature type="domain" description="Photosynthesis system II assembly factor Ycf48/Hcf136-like" evidence="4">
    <location>
        <begin position="1160"/>
        <end position="1228"/>
    </location>
</feature>